<comment type="caution">
    <text evidence="1">The sequence shown here is derived from an EMBL/GenBank/DDBJ whole genome shotgun (WGS) entry which is preliminary data.</text>
</comment>
<reference evidence="1 2" key="1">
    <citation type="submission" date="2019-03" db="EMBL/GenBank/DDBJ databases">
        <title>Genome sequence of Sphingomonas sp. 17J27-24.</title>
        <authorList>
            <person name="Kim M."/>
            <person name="Maeng S."/>
            <person name="Sathiyaraj S."/>
        </authorList>
    </citation>
    <scope>NUCLEOTIDE SEQUENCE [LARGE SCALE GENOMIC DNA]</scope>
    <source>
        <strain evidence="1 2">17J27-24</strain>
    </source>
</reference>
<sequence>MSQECSVERPWGIHPNVRNDENCPRCGWTAPGPLGDAMAHAKAALDAAAARARADRVAGLHGTGGRALAA</sequence>
<keyword evidence="2" id="KW-1185">Reference proteome</keyword>
<dbReference type="Proteomes" id="UP000298213">
    <property type="component" value="Unassembled WGS sequence"/>
</dbReference>
<organism evidence="1 2">
    <name type="scientific">Sphingomonas parva</name>
    <dbReference type="NCBI Taxonomy" id="2555898"/>
    <lineage>
        <taxon>Bacteria</taxon>
        <taxon>Pseudomonadati</taxon>
        <taxon>Pseudomonadota</taxon>
        <taxon>Alphaproteobacteria</taxon>
        <taxon>Sphingomonadales</taxon>
        <taxon>Sphingomonadaceae</taxon>
        <taxon>Sphingomonas</taxon>
    </lineage>
</organism>
<evidence type="ECO:0000313" key="1">
    <source>
        <dbReference type="EMBL" id="TFI56800.1"/>
    </source>
</evidence>
<evidence type="ECO:0000313" key="2">
    <source>
        <dbReference type="Proteomes" id="UP000298213"/>
    </source>
</evidence>
<dbReference type="RefSeq" id="WP_135089838.1">
    <property type="nucleotide sequence ID" value="NZ_SPDV01000052.1"/>
</dbReference>
<name>A0A4Y8ZLA2_9SPHN</name>
<dbReference type="EMBL" id="SPDV01000052">
    <property type="protein sequence ID" value="TFI56800.1"/>
    <property type="molecule type" value="Genomic_DNA"/>
</dbReference>
<protein>
    <submittedName>
        <fullName evidence="1">Uncharacterized protein</fullName>
    </submittedName>
</protein>
<proteinExistence type="predicted"/>
<accession>A0A4Y8ZLA2</accession>
<gene>
    <name evidence="1" type="ORF">E2493_18385</name>
</gene>
<dbReference type="OrthoDB" id="7597257at2"/>
<dbReference type="AlphaFoldDB" id="A0A4Y8ZLA2"/>